<sequence>MMRSPLRWRTKRSSPVATPFRNSPRMSKAGGILRTILVASICLSILAVLRLGGAVMSTILYPFSLGSAGPKRPPCFKRTGLPKEEYVVLESVDDPTINHPEREKTTMVFIGYSTERFENFDEILPKYGDMDKTLDRVLLLWNNQDKCPPTPPSNTKVPIYVIPQRTNSLNNRMGDDVAKYARTRSILHVDDDLFLSEKLIRSMIRTFVKSGVNSFLGCFRERRYAHPAFGYSDQIPKEHKAKLKELKHNVVITRTMMLGRRWISKYNKNKKMLQFVNDEMNCEDIMISALVRSETNGRDPIYLPLTEEEYRTELPHPGGLSDVLFKKKDGNANEEDKRGWFVRRGDCALKAQEFFGKGVWG</sequence>
<proteinExistence type="predicted"/>
<evidence type="ECO:0000256" key="1">
    <source>
        <dbReference type="ARBA" id="ARBA00004370"/>
    </source>
</evidence>
<dbReference type="Pfam" id="PF09258">
    <property type="entry name" value="Glyco_transf_64"/>
    <property type="match status" value="1"/>
</dbReference>
<evidence type="ECO:0000256" key="5">
    <source>
        <dbReference type="SAM" id="MobiDB-lite"/>
    </source>
</evidence>
<evidence type="ECO:0000256" key="4">
    <source>
        <dbReference type="ARBA" id="ARBA00023157"/>
    </source>
</evidence>
<gene>
    <name evidence="7" type="ORF">CHYS00102_LOCUS5503</name>
</gene>
<dbReference type="EMBL" id="HBFR01007618">
    <property type="protein sequence ID" value="CAD8878319.1"/>
    <property type="molecule type" value="Transcribed_RNA"/>
</dbReference>
<name>A0A7S1B8N4_9STRA</name>
<dbReference type="PANTHER" id="PTHR48261">
    <property type="entry name" value="ACETYLGLUCOSAMINYLTRANSFERASE"/>
    <property type="match status" value="1"/>
</dbReference>
<organism evidence="7">
    <name type="scientific">Corethron hystrix</name>
    <dbReference type="NCBI Taxonomy" id="216773"/>
    <lineage>
        <taxon>Eukaryota</taxon>
        <taxon>Sar</taxon>
        <taxon>Stramenopiles</taxon>
        <taxon>Ochrophyta</taxon>
        <taxon>Bacillariophyta</taxon>
        <taxon>Coscinodiscophyceae</taxon>
        <taxon>Corethrophycidae</taxon>
        <taxon>Corethrales</taxon>
        <taxon>Corethraceae</taxon>
        <taxon>Corethron</taxon>
    </lineage>
</organism>
<evidence type="ECO:0000256" key="3">
    <source>
        <dbReference type="ARBA" id="ARBA00023136"/>
    </source>
</evidence>
<protein>
    <recommendedName>
        <fullName evidence="6">Glycosyl transferase 64 domain-containing protein</fullName>
    </recommendedName>
</protein>
<feature type="domain" description="Glycosyl transferase 64" evidence="6">
    <location>
        <begin position="113"/>
        <end position="302"/>
    </location>
</feature>
<dbReference type="GO" id="GO:0016020">
    <property type="term" value="C:membrane"/>
    <property type="evidence" value="ECO:0007669"/>
    <property type="project" value="UniProtKB-SubCell"/>
</dbReference>
<keyword evidence="4" id="KW-1015">Disulfide bond</keyword>
<dbReference type="PANTHER" id="PTHR48261:SF2">
    <property type="entry name" value="ACETYLGLUCOSAMINYLTRANSFERASE"/>
    <property type="match status" value="1"/>
</dbReference>
<keyword evidence="2" id="KW-0808">Transferase</keyword>
<evidence type="ECO:0000313" key="7">
    <source>
        <dbReference type="EMBL" id="CAD8878319.1"/>
    </source>
</evidence>
<dbReference type="InterPro" id="IPR029044">
    <property type="entry name" value="Nucleotide-diphossugar_trans"/>
</dbReference>
<dbReference type="InterPro" id="IPR004263">
    <property type="entry name" value="Exostosin"/>
</dbReference>
<dbReference type="Gene3D" id="3.90.550.10">
    <property type="entry name" value="Spore Coat Polysaccharide Biosynthesis Protein SpsA, Chain A"/>
    <property type="match status" value="1"/>
</dbReference>
<feature type="compositionally biased region" description="Polar residues" evidence="5">
    <location>
        <begin position="13"/>
        <end position="22"/>
    </location>
</feature>
<dbReference type="GO" id="GO:0016757">
    <property type="term" value="F:glycosyltransferase activity"/>
    <property type="evidence" value="ECO:0007669"/>
    <property type="project" value="InterPro"/>
</dbReference>
<evidence type="ECO:0000259" key="6">
    <source>
        <dbReference type="Pfam" id="PF09258"/>
    </source>
</evidence>
<feature type="compositionally biased region" description="Basic residues" evidence="5">
    <location>
        <begin position="1"/>
        <end position="12"/>
    </location>
</feature>
<comment type="subcellular location">
    <subcellularLocation>
        <location evidence="1">Membrane</location>
    </subcellularLocation>
</comment>
<evidence type="ECO:0000256" key="2">
    <source>
        <dbReference type="ARBA" id="ARBA00022679"/>
    </source>
</evidence>
<feature type="region of interest" description="Disordered" evidence="5">
    <location>
        <begin position="1"/>
        <end position="22"/>
    </location>
</feature>
<dbReference type="AlphaFoldDB" id="A0A7S1B8N4"/>
<accession>A0A7S1B8N4</accession>
<keyword evidence="3" id="KW-0472">Membrane</keyword>
<dbReference type="InterPro" id="IPR015338">
    <property type="entry name" value="GT64_dom"/>
</dbReference>
<reference evidence="7" key="1">
    <citation type="submission" date="2021-01" db="EMBL/GenBank/DDBJ databases">
        <authorList>
            <person name="Corre E."/>
            <person name="Pelletier E."/>
            <person name="Niang G."/>
            <person name="Scheremetjew M."/>
            <person name="Finn R."/>
            <person name="Kale V."/>
            <person name="Holt S."/>
            <person name="Cochrane G."/>
            <person name="Meng A."/>
            <person name="Brown T."/>
            <person name="Cohen L."/>
        </authorList>
    </citation>
    <scope>NUCLEOTIDE SEQUENCE</scope>
    <source>
        <strain evidence="7">308</strain>
    </source>
</reference>